<name>S3CYR4_GLAL2</name>
<proteinExistence type="predicted"/>
<protein>
    <submittedName>
        <fullName evidence="2">Uncharacterized protein</fullName>
    </submittedName>
</protein>
<feature type="region of interest" description="Disordered" evidence="1">
    <location>
        <begin position="569"/>
        <end position="625"/>
    </location>
</feature>
<evidence type="ECO:0000313" key="3">
    <source>
        <dbReference type="Proteomes" id="UP000016922"/>
    </source>
</evidence>
<dbReference type="AlphaFoldDB" id="S3CYR4"/>
<dbReference type="Proteomes" id="UP000016922">
    <property type="component" value="Unassembled WGS sequence"/>
</dbReference>
<reference evidence="2 3" key="1">
    <citation type="journal article" date="2013" name="BMC Genomics">
        <title>Genomics-driven discovery of the pneumocandin biosynthetic gene cluster in the fungus Glarea lozoyensis.</title>
        <authorList>
            <person name="Chen L."/>
            <person name="Yue Q."/>
            <person name="Zhang X."/>
            <person name="Xiang M."/>
            <person name="Wang C."/>
            <person name="Li S."/>
            <person name="Che Y."/>
            <person name="Ortiz-Lopez F.J."/>
            <person name="Bills G.F."/>
            <person name="Liu X."/>
            <person name="An Z."/>
        </authorList>
    </citation>
    <scope>NUCLEOTIDE SEQUENCE [LARGE SCALE GENOMIC DNA]</scope>
    <source>
        <strain evidence="3">ATCC 20868 / MF5171</strain>
    </source>
</reference>
<dbReference type="EMBL" id="KE145372">
    <property type="protein sequence ID" value="EPE24971.1"/>
    <property type="molecule type" value="Genomic_DNA"/>
</dbReference>
<keyword evidence="3" id="KW-1185">Reference proteome</keyword>
<dbReference type="OrthoDB" id="3533623at2759"/>
<feature type="region of interest" description="Disordered" evidence="1">
    <location>
        <begin position="386"/>
        <end position="408"/>
    </location>
</feature>
<dbReference type="KEGG" id="glz:GLAREA_11552"/>
<dbReference type="RefSeq" id="XP_008087886.1">
    <property type="nucleotide sequence ID" value="XM_008089695.1"/>
</dbReference>
<feature type="compositionally biased region" description="Low complexity" evidence="1">
    <location>
        <begin position="600"/>
        <end position="610"/>
    </location>
</feature>
<feature type="compositionally biased region" description="Polar residues" evidence="1">
    <location>
        <begin position="463"/>
        <end position="480"/>
    </location>
</feature>
<feature type="region of interest" description="Disordered" evidence="1">
    <location>
        <begin position="783"/>
        <end position="864"/>
    </location>
</feature>
<feature type="region of interest" description="Disordered" evidence="1">
    <location>
        <begin position="453"/>
        <end position="480"/>
    </location>
</feature>
<dbReference type="HOGENOM" id="CLU_331503_0_0_1"/>
<sequence>MSKENVLVAGDVSATSRTTTIQHTNLRSISPESFTDKHLTSLPWILYHILEKQPSDELPLRIMFTFNAGQQLPTLRQAHQWWQYEPSGQKIIEFLSKTRSTSVDWKKEMEGNSSEQANASEIDQFLNANHKLLWDLSNYGDSASPCSRVKGFPVQFILHVCRHVFAKEYQSVDFTQALTCIDYLRDLECTRRSALRDAALRLGIERGNWRTILADEPEAYHWVSAVQKQELVIEASYAAIFLDLRIWTMIYELKSEPFYKPNVLAMLNTLFPPSMKDMPNDKVDIRTLEKYRATFYKYILTVDKEGTGILKEFVQKLLVPGTKHSWPETRRHLEEYITLAEVMIKEAKAVDGIDFFHDSSSVGHSRTISNACSAFSDRPASASSANTSYDDHRFSAHSASGPSAAKDDNNISNAALKWESHFLFDPDSKFESPPNPALSSKDSVKKTRLALKTDGFGGAAEPSINSPSTDPKTDFSSKASLSSIRIPVPVLSATETHSTTHSNPTTDSEMRAIRRAISRSVHPTADPVNSGDFDTSQSEHVSSMVISEHGSKQGDLDFLSRPYRANHSLSLEPAGTTKRKKSFSDMLLRRKQSVSREHSPFYSRSSSESSGTEPNRLRKLKSTSNIDKGQRAGAWIDSQDASLLEQPISADRTRKLNKDEKVGSLPGMKARKSFSLGRSRTPKYLDISKASPSEDSLKTPKTPTLFSRPKTPTFFSRPKTPTHDIEQPFPTLGSAGLVGSDDSDHTRSSALPIPLRIRKRMSRGKLSPEMEKEMDIERERQWLIENSLRERSRSRERSKAGEEEEVKKLEPNSPERRNGKKPMIWQDGGQSGKASGWVEFEMPREVPPVPPLPPKSALRGTKYY</sequence>
<dbReference type="GeneID" id="19470593"/>
<feature type="compositionally biased region" description="Polar residues" evidence="1">
    <location>
        <begin position="690"/>
        <end position="705"/>
    </location>
</feature>
<accession>S3CYR4</accession>
<dbReference type="eggNOG" id="ENOG502S1TZ">
    <property type="taxonomic scope" value="Eukaryota"/>
</dbReference>
<feature type="compositionally biased region" description="Pro residues" evidence="1">
    <location>
        <begin position="845"/>
        <end position="854"/>
    </location>
</feature>
<feature type="compositionally biased region" description="Basic and acidic residues" evidence="1">
    <location>
        <begin position="783"/>
        <end position="817"/>
    </location>
</feature>
<organism evidence="2 3">
    <name type="scientific">Glarea lozoyensis (strain ATCC 20868 / MF5171)</name>
    <dbReference type="NCBI Taxonomy" id="1116229"/>
    <lineage>
        <taxon>Eukaryota</taxon>
        <taxon>Fungi</taxon>
        <taxon>Dikarya</taxon>
        <taxon>Ascomycota</taxon>
        <taxon>Pezizomycotina</taxon>
        <taxon>Leotiomycetes</taxon>
        <taxon>Helotiales</taxon>
        <taxon>Helotiaceae</taxon>
        <taxon>Glarea</taxon>
    </lineage>
</organism>
<gene>
    <name evidence="2" type="ORF">GLAREA_11552</name>
</gene>
<feature type="region of interest" description="Disordered" evidence="1">
    <location>
        <begin position="686"/>
        <end position="748"/>
    </location>
</feature>
<evidence type="ECO:0000313" key="2">
    <source>
        <dbReference type="EMBL" id="EPE24971.1"/>
    </source>
</evidence>
<evidence type="ECO:0000256" key="1">
    <source>
        <dbReference type="SAM" id="MobiDB-lite"/>
    </source>
</evidence>